<organism evidence="5 6">
    <name type="scientific">Paenibacillus aestuarii</name>
    <dbReference type="NCBI Taxonomy" id="516965"/>
    <lineage>
        <taxon>Bacteria</taxon>
        <taxon>Bacillati</taxon>
        <taxon>Bacillota</taxon>
        <taxon>Bacilli</taxon>
        <taxon>Bacillales</taxon>
        <taxon>Paenibacillaceae</taxon>
        <taxon>Paenibacillus</taxon>
    </lineage>
</organism>
<comment type="subunit">
    <text evidence="4">Interacts with translational regulator CsrA and flagellin(s).</text>
</comment>
<keyword evidence="3 4" id="KW-0810">Translation regulation</keyword>
<accession>A0ABW0K5S6</accession>
<comment type="caution">
    <text evidence="5">The sequence shown here is derived from an EMBL/GenBank/DDBJ whole genome shotgun (WGS) entry which is preliminary data.</text>
</comment>
<evidence type="ECO:0000256" key="4">
    <source>
        <dbReference type="HAMAP-Rule" id="MF_01185"/>
    </source>
</evidence>
<keyword evidence="5" id="KW-0282">Flagellum</keyword>
<evidence type="ECO:0000256" key="1">
    <source>
        <dbReference type="ARBA" id="ARBA00022490"/>
    </source>
</evidence>
<evidence type="ECO:0000313" key="5">
    <source>
        <dbReference type="EMBL" id="MFC5448788.1"/>
    </source>
</evidence>
<name>A0ABW0K5S6_9BACL</name>
<proteinExistence type="inferred from homology"/>
<reference evidence="6" key="1">
    <citation type="journal article" date="2019" name="Int. J. Syst. Evol. Microbiol.">
        <title>The Global Catalogue of Microorganisms (GCM) 10K type strain sequencing project: providing services to taxonomists for standard genome sequencing and annotation.</title>
        <authorList>
            <consortium name="The Broad Institute Genomics Platform"/>
            <consortium name="The Broad Institute Genome Sequencing Center for Infectious Disease"/>
            <person name="Wu L."/>
            <person name="Ma J."/>
        </authorList>
    </citation>
    <scope>NUCLEOTIDE SEQUENCE [LARGE SCALE GENOMIC DNA]</scope>
    <source>
        <strain evidence="6">KACC 11904</strain>
    </source>
</reference>
<sequence>MLSFIQKRTIQLNGSILGFEECNQFSIDVIEDNHEFAYLQSLEQEHVSFLVVSPFSFHPDYSIELEEKDRKALNIETHEDVVVLSIVTVSEPFPASTINLLAPVIFNIKNGQGKQIVLPPKYKYGTKEPLFEELHVESGE</sequence>
<keyword evidence="2 4" id="KW-1005">Bacterial flagellum biogenesis</keyword>
<dbReference type="InterPro" id="IPR003775">
    <property type="entry name" value="Flagellar_assembly_factor_FliW"/>
</dbReference>
<evidence type="ECO:0000256" key="3">
    <source>
        <dbReference type="ARBA" id="ARBA00022845"/>
    </source>
</evidence>
<dbReference type="Pfam" id="PF02623">
    <property type="entry name" value="FliW"/>
    <property type="match status" value="1"/>
</dbReference>
<keyword evidence="6" id="KW-1185">Reference proteome</keyword>
<dbReference type="SUPFAM" id="SSF141457">
    <property type="entry name" value="BH3618-like"/>
    <property type="match status" value="1"/>
</dbReference>
<keyword evidence="1 4" id="KW-0963">Cytoplasm</keyword>
<keyword evidence="5" id="KW-0966">Cell projection</keyword>
<keyword evidence="4" id="KW-0143">Chaperone</keyword>
<evidence type="ECO:0000313" key="6">
    <source>
        <dbReference type="Proteomes" id="UP001596044"/>
    </source>
</evidence>
<keyword evidence="5" id="KW-0969">Cilium</keyword>
<comment type="similarity">
    <text evidence="4">Belongs to the FliW family.</text>
</comment>
<dbReference type="PANTHER" id="PTHR39190:SF1">
    <property type="entry name" value="FLAGELLAR ASSEMBLY FACTOR FLIW"/>
    <property type="match status" value="1"/>
</dbReference>
<dbReference type="EMBL" id="JBHSMJ010000011">
    <property type="protein sequence ID" value="MFC5448788.1"/>
    <property type="molecule type" value="Genomic_DNA"/>
</dbReference>
<comment type="function">
    <text evidence="4">Acts as an anti-CsrA protein, binds CsrA and prevents it from repressing translation of its target genes, one of which is flagellin. Binds to flagellin and participates in the assembly of the flagellum.</text>
</comment>
<dbReference type="Proteomes" id="UP001596044">
    <property type="component" value="Unassembled WGS sequence"/>
</dbReference>
<comment type="subcellular location">
    <subcellularLocation>
        <location evidence="4">Cytoplasm</location>
    </subcellularLocation>
</comment>
<dbReference type="InterPro" id="IPR024046">
    <property type="entry name" value="Flagellar_assmbl_FliW_dom_sf"/>
</dbReference>
<dbReference type="RefSeq" id="WP_270884557.1">
    <property type="nucleotide sequence ID" value="NZ_JAQFVF010000072.1"/>
</dbReference>
<protein>
    <recommendedName>
        <fullName evidence="4">Flagellar assembly factor FliW</fullName>
    </recommendedName>
</protein>
<evidence type="ECO:0000256" key="2">
    <source>
        <dbReference type="ARBA" id="ARBA00022795"/>
    </source>
</evidence>
<dbReference type="HAMAP" id="MF_01185">
    <property type="entry name" value="FliW"/>
    <property type="match status" value="1"/>
</dbReference>
<gene>
    <name evidence="4 5" type="primary">fliW</name>
    <name evidence="5" type="ORF">ACFPOG_10975</name>
</gene>
<dbReference type="PANTHER" id="PTHR39190">
    <property type="entry name" value="FLAGELLAR ASSEMBLY FACTOR FLIW"/>
    <property type="match status" value="1"/>
</dbReference>
<dbReference type="Gene3D" id="2.30.290.10">
    <property type="entry name" value="BH3618-like"/>
    <property type="match status" value="1"/>
</dbReference>